<organism evidence="1 2">
    <name type="scientific">Mycolicibacterium fallax</name>
    <name type="common">Mycobacterium fallax</name>
    <dbReference type="NCBI Taxonomy" id="1793"/>
    <lineage>
        <taxon>Bacteria</taxon>
        <taxon>Bacillati</taxon>
        <taxon>Actinomycetota</taxon>
        <taxon>Actinomycetes</taxon>
        <taxon>Mycobacteriales</taxon>
        <taxon>Mycobacteriaceae</taxon>
        <taxon>Mycolicibacterium</taxon>
    </lineage>
</organism>
<dbReference type="Proteomes" id="UP000193484">
    <property type="component" value="Unassembled WGS sequence"/>
</dbReference>
<evidence type="ECO:0000313" key="1">
    <source>
        <dbReference type="EMBL" id="ORV07534.1"/>
    </source>
</evidence>
<accession>A0A1X1RJ00</accession>
<dbReference type="GO" id="GO:0003677">
    <property type="term" value="F:DNA binding"/>
    <property type="evidence" value="ECO:0007669"/>
    <property type="project" value="InterPro"/>
</dbReference>
<dbReference type="AlphaFoldDB" id="A0A1X1RJ00"/>
<dbReference type="SUPFAM" id="SSF46955">
    <property type="entry name" value="Putative DNA-binding domain"/>
    <property type="match status" value="1"/>
</dbReference>
<dbReference type="Pfam" id="PF12728">
    <property type="entry name" value="HTH_17"/>
    <property type="match status" value="1"/>
</dbReference>
<reference evidence="1 2" key="1">
    <citation type="submission" date="2016-01" db="EMBL/GenBank/DDBJ databases">
        <title>The new phylogeny of the genus Mycobacterium.</title>
        <authorList>
            <person name="Tarcisio F."/>
            <person name="Conor M."/>
            <person name="Antonella G."/>
            <person name="Elisabetta G."/>
            <person name="Giulia F.S."/>
            <person name="Sara T."/>
            <person name="Anna F."/>
            <person name="Clotilde B."/>
            <person name="Roberto B."/>
            <person name="Veronica D.S."/>
            <person name="Fabio R."/>
            <person name="Monica P."/>
            <person name="Olivier J."/>
            <person name="Enrico T."/>
            <person name="Nicola S."/>
        </authorList>
    </citation>
    <scope>NUCLEOTIDE SEQUENCE [LARGE SCALE GENOMIC DNA]</scope>
    <source>
        <strain evidence="1 2">DSM 44179</strain>
    </source>
</reference>
<evidence type="ECO:0000313" key="2">
    <source>
        <dbReference type="Proteomes" id="UP000193484"/>
    </source>
</evidence>
<comment type="caution">
    <text evidence="1">The sequence shown here is derived from an EMBL/GenBank/DDBJ whole genome shotgun (WGS) entry which is preliminary data.</text>
</comment>
<dbReference type="InterPro" id="IPR010093">
    <property type="entry name" value="SinI_DNA-bd"/>
</dbReference>
<dbReference type="InterPro" id="IPR041657">
    <property type="entry name" value="HTH_17"/>
</dbReference>
<dbReference type="NCBIfam" id="TIGR01764">
    <property type="entry name" value="excise"/>
    <property type="match status" value="1"/>
</dbReference>
<dbReference type="RefSeq" id="WP_165757651.1">
    <property type="nucleotide sequence ID" value="NZ_AP022603.1"/>
</dbReference>
<dbReference type="EMBL" id="LQOJ01000019">
    <property type="protein sequence ID" value="ORV07534.1"/>
    <property type="molecule type" value="Genomic_DNA"/>
</dbReference>
<proteinExistence type="predicted"/>
<sequence length="172" mass="18940">MTKALKKGTILPPEDLGELLDLSKFLEQHEHPAALLGPDGEQIPLPMEVYEVLKSVVAAMGRRRGVTIAPVDQLLTTQDAADLLGVSRPTVIKLIDQGKLKCDTPSGSRHRRLRLAEVLDYQKRRKSERDEALTQLVRDAEEDNLYDLSHETLAAAVKEARKARAGRGGTNG</sequence>
<keyword evidence="2" id="KW-1185">Reference proteome</keyword>
<dbReference type="STRING" id="1793.AWC04_03740"/>
<name>A0A1X1RJ00_MYCFA</name>
<protein>
    <submittedName>
        <fullName evidence="1">Excisionase</fullName>
    </submittedName>
</protein>
<dbReference type="InterPro" id="IPR009061">
    <property type="entry name" value="DNA-bd_dom_put_sf"/>
</dbReference>
<gene>
    <name evidence="1" type="ORF">AWC04_03740</name>
</gene>